<dbReference type="NCBIfam" id="TIGR04183">
    <property type="entry name" value="Por_Secre_tail"/>
    <property type="match status" value="1"/>
</dbReference>
<keyword evidence="7" id="KW-1185">Reference proteome</keyword>
<reference evidence="6 7" key="1">
    <citation type="submission" date="2016-09" db="EMBL/GenBank/DDBJ databases">
        <authorList>
            <person name="Capua I."/>
            <person name="De Benedictis P."/>
            <person name="Joannis T."/>
            <person name="Lombin L.H."/>
            <person name="Cattoli G."/>
        </authorList>
    </citation>
    <scope>NUCLEOTIDE SEQUENCE [LARGE SCALE GENOMIC DNA]</scope>
    <source>
        <strain evidence="6 7">A7P-90m</strain>
    </source>
</reference>
<dbReference type="Proteomes" id="UP000199452">
    <property type="component" value="Unassembled WGS sequence"/>
</dbReference>
<dbReference type="InterPro" id="IPR026444">
    <property type="entry name" value="Secre_tail"/>
</dbReference>
<feature type="domain" description="Secretion system C-terminal sorting" evidence="5">
    <location>
        <begin position="495"/>
        <end position="559"/>
    </location>
</feature>
<evidence type="ECO:0000256" key="2">
    <source>
        <dbReference type="SAM" id="SignalP"/>
    </source>
</evidence>
<evidence type="ECO:0000259" key="4">
    <source>
        <dbReference type="Pfam" id="PF16410"/>
    </source>
</evidence>
<feature type="signal peptide" evidence="2">
    <location>
        <begin position="1"/>
        <end position="24"/>
    </location>
</feature>
<proteinExistence type="predicted"/>
<evidence type="ECO:0000259" key="5">
    <source>
        <dbReference type="Pfam" id="PF18962"/>
    </source>
</evidence>
<dbReference type="AlphaFoldDB" id="A0A1G6GIX2"/>
<evidence type="ECO:0000313" key="6">
    <source>
        <dbReference type="EMBL" id="SDB81695.1"/>
    </source>
</evidence>
<name>A0A1G6GIX2_9BACT</name>
<evidence type="ECO:0000256" key="1">
    <source>
        <dbReference type="ARBA" id="ARBA00022729"/>
    </source>
</evidence>
<sequence>MRKLLLNAQLLLLFGVLLSSNAIAQIVTFDFAGKTGSELSVASNYNDAKLTPSTITRGSGITAGNNADRFNSTGWAATSTIDLTDYVEFTITPAARKKFTISEVVLQHQRSATGPKTFVIRTNLDNYATNACTEVVIADVTSTLSSIFTLNLPSQNQPVIIRLYGYNAEGTTGLGSWGPEGPNDDIIVNGTTDIDVLNTETDITSFSIPQQTSPATINPTNHTVNIEVAYGTSVTALVPTIGVSDGATISPNSATAQNFSTPATYNVTAEDGVTKQPWTITVSVSTVEPGPAITSLTPTNKEVGVATNTALSITFNTGIQTKSGFIRIYKAVNDQEIAAVNVANTTIKGTVAEVILTTALEINYSYYIKVDQGAFSNLNGVNFEGIASDIRWQFTTKQVSSDATISSKIYTVNGTAGTITNVPENTTIDAFRSNLTPALNATFEVYNNARAAIATDLNTGYTVVVTAQDGTTKKTYTIALITGIKSNESVLVSAYPNPFSSTFTITAGRIINNVSISNLLGQKVLDQTVNQLEKPIYMLDVPMGVYIVTVNLDNGTSTKLRMVKR</sequence>
<dbReference type="OrthoDB" id="713122at2"/>
<dbReference type="RefSeq" id="WP_092434113.1">
    <property type="nucleotide sequence ID" value="NZ_FMYP01000001.1"/>
</dbReference>
<dbReference type="EMBL" id="FMYP01000001">
    <property type="protein sequence ID" value="SDB81695.1"/>
    <property type="molecule type" value="Genomic_DNA"/>
</dbReference>
<feature type="domain" description="SbsA Ig-like" evidence="3">
    <location>
        <begin position="290"/>
        <end position="396"/>
    </location>
</feature>
<dbReference type="Gene3D" id="2.60.40.2340">
    <property type="match status" value="1"/>
</dbReference>
<dbReference type="Pfam" id="PF16410">
    <property type="entry name" value="DUF5018"/>
    <property type="match status" value="1"/>
</dbReference>
<organism evidence="6 7">
    <name type="scientific">Williamwhitmania taraxaci</name>
    <dbReference type="NCBI Taxonomy" id="1640674"/>
    <lineage>
        <taxon>Bacteria</taxon>
        <taxon>Pseudomonadati</taxon>
        <taxon>Bacteroidota</taxon>
        <taxon>Bacteroidia</taxon>
        <taxon>Bacteroidales</taxon>
        <taxon>Williamwhitmaniaceae</taxon>
        <taxon>Williamwhitmania</taxon>
    </lineage>
</organism>
<keyword evidence="1 2" id="KW-0732">Signal</keyword>
<accession>A0A1G6GIX2</accession>
<dbReference type="InterPro" id="IPR032186">
    <property type="entry name" value="DUF5018"/>
</dbReference>
<feature type="chain" id="PRO_5011677759" evidence="2">
    <location>
        <begin position="25"/>
        <end position="565"/>
    </location>
</feature>
<evidence type="ECO:0000259" key="3">
    <source>
        <dbReference type="Pfam" id="PF13205"/>
    </source>
</evidence>
<dbReference type="InterPro" id="IPR032812">
    <property type="entry name" value="SbsA_Ig"/>
</dbReference>
<evidence type="ECO:0000313" key="7">
    <source>
        <dbReference type="Proteomes" id="UP000199452"/>
    </source>
</evidence>
<gene>
    <name evidence="6" type="ORF">SAMN05216323_1001105</name>
</gene>
<protein>
    <submittedName>
        <fullName evidence="6">Por secretion system C-terminal sorting domain-containing protein</fullName>
    </submittedName>
</protein>
<dbReference type="Pfam" id="PF13205">
    <property type="entry name" value="Big_5"/>
    <property type="match status" value="1"/>
</dbReference>
<dbReference type="STRING" id="1640674.SAMN05216323_1001105"/>
<feature type="domain" description="DUF5018" evidence="4">
    <location>
        <begin position="198"/>
        <end position="284"/>
    </location>
</feature>
<dbReference type="Pfam" id="PF18962">
    <property type="entry name" value="Por_Secre_tail"/>
    <property type="match status" value="1"/>
</dbReference>